<gene>
    <name evidence="11" type="ORF">SPIL2461_LOCUS21717</name>
</gene>
<dbReference type="GO" id="GO:0016787">
    <property type="term" value="F:hydrolase activity"/>
    <property type="evidence" value="ECO:0007669"/>
    <property type="project" value="UniProtKB-KW"/>
</dbReference>
<sequence length="908" mass="102456">MTSLSTLKTAIEAAQDYKPDGWRDHLKKYVGSGLKEHGVRAVFSAPFMKEIPAEQKVKILEAFPQSDKEAWLLLKRLPLNRAKRRQLWRCRDWVVHLFSGKGVVDDPLKAVKGAIFEIDLVAGMDLKNVEVYSLLLLWAAAEGRIRAVIGGPPCRTFTLLRHREDTWATKRSKAGEISRKLMGIGWCGFGWSRTREDRQIGIVTLEHPGDPRDYLDEGSTLWSACPSVWRTQLLEMLAETMDLRKYDFDQGAYGHEEKKPTGFLANMELDLHQRDPRLHHPKPVSSGSMAVWALGFRKGIARALDVGAKQQAVLLPVAVNKVMSEKELAEWKAHVEAGHWPYRRDCAVCLSASGTGRPARKVLHRDAYVMSLDVAGLFRDVGKDEKRGGKYRFALAATYVSPKTTRAPEDAPVPDLEEDLDFLEQSEEEDEPGPGDLAEDPGADAQEEEWLRIDLYISLRAADYPLARIHSDRAKEFRTKQLRKWCRERDIYQTYTEGLAPSQNAVAENHVKWLKCRARALLQDAQLDKSYWPCAMNHTCLLHNKRVMRQKAPGIRFGSKVWVRSKEEHLGPFDKRWVEGVFLGPAEDVREGFVIKLKDGTWFRTLHMREAVNVLDESEGVDMGDFEAVDPPPTRRVTGKTRATNQEEEVTEELPQLTTRITGKKPLDGPVLQRAAGQPSGDRKKFVEDILNRVVGVTNATIEFSEVAAKVAKLVQMDSPCEVFTSVTLTKNAIMPLHRDIFNLNGSFNLVCPLKIGKGSAIWQEMKFGDEFYGNFEFREVDGKEVPGQKMSVERPVKVIPQRWHQPIPGEGPDRVLAVGHTIGSWAKLSSEVREQLEMIGFVVPREDVKVAAMVVECDDGEVFSAKQGQIPTQQGQIPTQQGQIPTQQFQIPTQQFQIPTQQDQVLV</sequence>
<keyword evidence="9" id="KW-0233">DNA recombination</keyword>
<dbReference type="PANTHER" id="PTHR42648:SF11">
    <property type="entry name" value="TRANSPOSON TY4-P GAG-POL POLYPROTEIN"/>
    <property type="match status" value="1"/>
</dbReference>
<keyword evidence="3" id="KW-0255">Endonuclease</keyword>
<dbReference type="GO" id="GO:0004519">
    <property type="term" value="F:endonuclease activity"/>
    <property type="evidence" value="ECO:0007669"/>
    <property type="project" value="UniProtKB-KW"/>
</dbReference>
<evidence type="ECO:0000256" key="9">
    <source>
        <dbReference type="ARBA" id="ARBA00023172"/>
    </source>
</evidence>
<dbReference type="InterPro" id="IPR039537">
    <property type="entry name" value="Retrotran_Ty1/copia-like"/>
</dbReference>
<dbReference type="EMBL" id="CAJNIZ010046515">
    <property type="protein sequence ID" value="CAE7750357.1"/>
    <property type="molecule type" value="Genomic_DNA"/>
</dbReference>
<keyword evidence="2" id="KW-0479">Metal-binding</keyword>
<keyword evidence="5" id="KW-0460">Magnesium</keyword>
<dbReference type="PANTHER" id="PTHR42648">
    <property type="entry name" value="TRANSPOSASE, PUTATIVE-RELATED"/>
    <property type="match status" value="1"/>
</dbReference>
<proteinExistence type="predicted"/>
<dbReference type="AlphaFoldDB" id="A0A812XX20"/>
<keyword evidence="8" id="KW-0239">DNA-directed DNA polymerase</keyword>
<evidence type="ECO:0000256" key="6">
    <source>
        <dbReference type="ARBA" id="ARBA00022908"/>
    </source>
</evidence>
<accession>A0A812XX20</accession>
<protein>
    <recommendedName>
        <fullName evidence="13">Integrase catalytic domain-containing protein</fullName>
    </recommendedName>
</protein>
<evidence type="ECO:0000256" key="8">
    <source>
        <dbReference type="ARBA" id="ARBA00022932"/>
    </source>
</evidence>
<keyword evidence="8" id="KW-0548">Nucleotidyltransferase</keyword>
<dbReference type="GO" id="GO:0003887">
    <property type="term" value="F:DNA-directed DNA polymerase activity"/>
    <property type="evidence" value="ECO:0007669"/>
    <property type="project" value="UniProtKB-KW"/>
</dbReference>
<dbReference type="Proteomes" id="UP000649617">
    <property type="component" value="Unassembled WGS sequence"/>
</dbReference>
<keyword evidence="4" id="KW-0378">Hydrolase</keyword>
<keyword evidence="12" id="KW-1185">Reference proteome</keyword>
<feature type="region of interest" description="Disordered" evidence="10">
    <location>
        <begin position="623"/>
        <end position="649"/>
    </location>
</feature>
<evidence type="ECO:0008006" key="13">
    <source>
        <dbReference type="Google" id="ProtNLM"/>
    </source>
</evidence>
<dbReference type="InterPro" id="IPR036397">
    <property type="entry name" value="RNaseH_sf"/>
</dbReference>
<evidence type="ECO:0000256" key="1">
    <source>
        <dbReference type="ARBA" id="ARBA00022722"/>
    </source>
</evidence>
<evidence type="ECO:0000256" key="10">
    <source>
        <dbReference type="SAM" id="MobiDB-lite"/>
    </source>
</evidence>
<keyword evidence="1" id="KW-0540">Nuclease</keyword>
<dbReference type="GO" id="GO:0003964">
    <property type="term" value="F:RNA-directed DNA polymerase activity"/>
    <property type="evidence" value="ECO:0007669"/>
    <property type="project" value="UniProtKB-KW"/>
</dbReference>
<dbReference type="OrthoDB" id="413749at2759"/>
<feature type="region of interest" description="Disordered" evidence="10">
    <location>
        <begin position="424"/>
        <end position="443"/>
    </location>
</feature>
<dbReference type="GO" id="GO:0015074">
    <property type="term" value="P:DNA integration"/>
    <property type="evidence" value="ECO:0007669"/>
    <property type="project" value="UniProtKB-KW"/>
</dbReference>
<evidence type="ECO:0000256" key="3">
    <source>
        <dbReference type="ARBA" id="ARBA00022759"/>
    </source>
</evidence>
<evidence type="ECO:0000256" key="7">
    <source>
        <dbReference type="ARBA" id="ARBA00022918"/>
    </source>
</evidence>
<dbReference type="GO" id="GO:0006310">
    <property type="term" value="P:DNA recombination"/>
    <property type="evidence" value="ECO:0007669"/>
    <property type="project" value="UniProtKB-KW"/>
</dbReference>
<evidence type="ECO:0000256" key="5">
    <source>
        <dbReference type="ARBA" id="ARBA00022842"/>
    </source>
</evidence>
<dbReference type="GO" id="GO:0046872">
    <property type="term" value="F:metal ion binding"/>
    <property type="evidence" value="ECO:0007669"/>
    <property type="project" value="UniProtKB-KW"/>
</dbReference>
<dbReference type="Gene3D" id="3.30.420.10">
    <property type="entry name" value="Ribonuclease H-like superfamily/Ribonuclease H"/>
    <property type="match status" value="1"/>
</dbReference>
<evidence type="ECO:0000313" key="11">
    <source>
        <dbReference type="EMBL" id="CAE7750357.1"/>
    </source>
</evidence>
<name>A0A812XX20_SYMPI</name>
<organism evidence="11 12">
    <name type="scientific">Symbiodinium pilosum</name>
    <name type="common">Dinoflagellate</name>
    <dbReference type="NCBI Taxonomy" id="2952"/>
    <lineage>
        <taxon>Eukaryota</taxon>
        <taxon>Sar</taxon>
        <taxon>Alveolata</taxon>
        <taxon>Dinophyceae</taxon>
        <taxon>Suessiales</taxon>
        <taxon>Symbiodiniaceae</taxon>
        <taxon>Symbiodinium</taxon>
    </lineage>
</organism>
<reference evidence="11" key="1">
    <citation type="submission" date="2021-02" db="EMBL/GenBank/DDBJ databases">
        <authorList>
            <person name="Dougan E. K."/>
            <person name="Rhodes N."/>
            <person name="Thang M."/>
            <person name="Chan C."/>
        </authorList>
    </citation>
    <scope>NUCLEOTIDE SEQUENCE</scope>
</reference>
<comment type="caution">
    <text evidence="11">The sequence shown here is derived from an EMBL/GenBank/DDBJ whole genome shotgun (WGS) entry which is preliminary data.</text>
</comment>
<evidence type="ECO:0000256" key="4">
    <source>
        <dbReference type="ARBA" id="ARBA00022801"/>
    </source>
</evidence>
<evidence type="ECO:0000256" key="2">
    <source>
        <dbReference type="ARBA" id="ARBA00022723"/>
    </source>
</evidence>
<keyword evidence="6" id="KW-0229">DNA integration</keyword>
<keyword evidence="7" id="KW-0695">RNA-directed DNA polymerase</keyword>
<keyword evidence="8" id="KW-0808">Transferase</keyword>
<dbReference type="GO" id="GO:0003676">
    <property type="term" value="F:nucleic acid binding"/>
    <property type="evidence" value="ECO:0007669"/>
    <property type="project" value="InterPro"/>
</dbReference>
<dbReference type="InterPro" id="IPR012337">
    <property type="entry name" value="RNaseH-like_sf"/>
</dbReference>
<dbReference type="SUPFAM" id="SSF53098">
    <property type="entry name" value="Ribonuclease H-like"/>
    <property type="match status" value="1"/>
</dbReference>
<evidence type="ECO:0000313" key="12">
    <source>
        <dbReference type="Proteomes" id="UP000649617"/>
    </source>
</evidence>